<comment type="caution">
    <text evidence="2">The sequence shown here is derived from an EMBL/GenBank/DDBJ whole genome shotgun (WGS) entry which is preliminary data.</text>
</comment>
<protein>
    <recommendedName>
        <fullName evidence="1">CHK kinase-like domain-containing protein</fullName>
    </recommendedName>
</protein>
<feature type="domain" description="CHK kinase-like" evidence="1">
    <location>
        <begin position="127"/>
        <end position="326"/>
    </location>
</feature>
<evidence type="ECO:0000259" key="1">
    <source>
        <dbReference type="SMART" id="SM00587"/>
    </source>
</evidence>
<dbReference type="InterPro" id="IPR004119">
    <property type="entry name" value="EcKL"/>
</dbReference>
<keyword evidence="3" id="KW-1185">Reference proteome</keyword>
<dbReference type="SMART" id="SM00587">
    <property type="entry name" value="CHK"/>
    <property type="match status" value="1"/>
</dbReference>
<dbReference type="PANTHER" id="PTHR11012">
    <property type="entry name" value="PROTEIN KINASE-LIKE DOMAIN-CONTAINING"/>
    <property type="match status" value="1"/>
</dbReference>
<sequence length="415" mass="48669">MASKIDLSIDARFLIEKYLEELGIKNYTLNTASALSKGDNYLGYVIKVEVKNNCDVVLYNWIVKSAPDNDLIRSLTPIDAMYNREVFMYSEVFPLFKKFQDDYNIVSPFHSFPKYYTSSTKSPNECIIMEDMNKLGYKLHSRQKSLNVDHIRLVMKEYGRLHALCFALKDKKPKLFQEIAEKLDDVTLNYKDIEYATEKEIRTCEKALASLDPVKDKIVYEKFQNCLPNIKLRVKQLLKPEACENYGVFNHGDCWNNNILFRYTQEEETFKPTDVCFIDWQLSRYGSPVFDLSYFLFTCTDTGTRRQYYDSFINDYYKSLSTFLDRFGCNAENVFPFHVLQDHLKKFSLFGLYVAVQLLGVILKNSKDIPEDLLNLTSTKDAIQKYMFLNELGKEYEVAIRAVLLDYNEYGYYFN</sequence>
<dbReference type="Pfam" id="PF02958">
    <property type="entry name" value="EcKL"/>
    <property type="match status" value="1"/>
</dbReference>
<dbReference type="EMBL" id="JARPUR010000001">
    <property type="protein sequence ID" value="KAK4884222.1"/>
    <property type="molecule type" value="Genomic_DNA"/>
</dbReference>
<dbReference type="InterPro" id="IPR015897">
    <property type="entry name" value="CHK_kinase-like"/>
</dbReference>
<dbReference type="AlphaFoldDB" id="A0AAN7SJ63"/>
<dbReference type="Gene3D" id="3.90.1200.10">
    <property type="match status" value="1"/>
</dbReference>
<evidence type="ECO:0000313" key="3">
    <source>
        <dbReference type="Proteomes" id="UP001353858"/>
    </source>
</evidence>
<dbReference type="Proteomes" id="UP001353858">
    <property type="component" value="Unassembled WGS sequence"/>
</dbReference>
<organism evidence="2 3">
    <name type="scientific">Aquatica leii</name>
    <dbReference type="NCBI Taxonomy" id="1421715"/>
    <lineage>
        <taxon>Eukaryota</taxon>
        <taxon>Metazoa</taxon>
        <taxon>Ecdysozoa</taxon>
        <taxon>Arthropoda</taxon>
        <taxon>Hexapoda</taxon>
        <taxon>Insecta</taxon>
        <taxon>Pterygota</taxon>
        <taxon>Neoptera</taxon>
        <taxon>Endopterygota</taxon>
        <taxon>Coleoptera</taxon>
        <taxon>Polyphaga</taxon>
        <taxon>Elateriformia</taxon>
        <taxon>Elateroidea</taxon>
        <taxon>Lampyridae</taxon>
        <taxon>Luciolinae</taxon>
        <taxon>Aquatica</taxon>
    </lineage>
</organism>
<accession>A0AAN7SJ63</accession>
<evidence type="ECO:0000313" key="2">
    <source>
        <dbReference type="EMBL" id="KAK4884222.1"/>
    </source>
</evidence>
<name>A0AAN7SJ63_9COLE</name>
<dbReference type="SUPFAM" id="SSF56112">
    <property type="entry name" value="Protein kinase-like (PK-like)"/>
    <property type="match status" value="1"/>
</dbReference>
<reference evidence="3" key="1">
    <citation type="submission" date="2023-01" db="EMBL/GenBank/DDBJ databases">
        <title>Key to firefly adult light organ development and bioluminescence: homeobox transcription factors regulate luciferase expression and transportation to peroxisome.</title>
        <authorList>
            <person name="Fu X."/>
        </authorList>
    </citation>
    <scope>NUCLEOTIDE SEQUENCE [LARGE SCALE GENOMIC DNA]</scope>
</reference>
<proteinExistence type="predicted"/>
<gene>
    <name evidence="2" type="ORF">RN001_000493</name>
</gene>
<dbReference type="InterPro" id="IPR011009">
    <property type="entry name" value="Kinase-like_dom_sf"/>
</dbReference>
<dbReference type="PANTHER" id="PTHR11012:SF30">
    <property type="entry name" value="PROTEIN KINASE-LIKE DOMAIN-CONTAINING"/>
    <property type="match status" value="1"/>
</dbReference>